<reference evidence="2" key="1">
    <citation type="submission" date="2019-12" db="EMBL/GenBank/DDBJ databases">
        <authorList>
            <person name="Cremers G."/>
        </authorList>
    </citation>
    <scope>NUCLEOTIDE SEQUENCE</scope>
    <source>
        <strain evidence="2">Mbul1</strain>
    </source>
</reference>
<dbReference type="InterPro" id="IPR040902">
    <property type="entry name" value="AHJR-like"/>
</dbReference>
<dbReference type="EMBL" id="LR743504">
    <property type="protein sequence ID" value="CAA2102516.1"/>
    <property type="molecule type" value="Genomic_DNA"/>
</dbReference>
<sequence>MSGMESEGPVLDLIIPALTDAGYEVYTHPSRQLLPSFMGDYVPDAIALGKPKNLAIEIVRDGSRSGSQEKVADRFLGVADWELRIYYARSGGGVPAIDRVTLDIIDRTIAKVETLIATGQMEAALLLGWSTFEAIGRALIPDRLSQSQSPARLIEQLAGEGIVTPDEADRLRPIASLRNAVAHGALQRDLDPAALEDFVATLKLVLHENQPVGGGA</sequence>
<protein>
    <recommendedName>
        <fullName evidence="1">REase AHJR-like domain-containing protein</fullName>
    </recommendedName>
</protein>
<organism evidence="2">
    <name type="scientific">Methylobacterium bullatum</name>
    <dbReference type="NCBI Taxonomy" id="570505"/>
    <lineage>
        <taxon>Bacteria</taxon>
        <taxon>Pseudomonadati</taxon>
        <taxon>Pseudomonadota</taxon>
        <taxon>Alphaproteobacteria</taxon>
        <taxon>Hyphomicrobiales</taxon>
        <taxon>Methylobacteriaceae</taxon>
        <taxon>Methylobacterium</taxon>
    </lineage>
</organism>
<proteinExistence type="predicted"/>
<dbReference type="Gene3D" id="1.20.120.580">
    <property type="entry name" value="bsu32300-like"/>
    <property type="match status" value="1"/>
</dbReference>
<accession>A0A679J1N3</accession>
<name>A0A679J1N3_9HYPH</name>
<feature type="domain" description="REase AHJR-like" evidence="1">
    <location>
        <begin position="19"/>
        <end position="94"/>
    </location>
</feature>
<evidence type="ECO:0000313" key="2">
    <source>
        <dbReference type="EMBL" id="CAA2102516.1"/>
    </source>
</evidence>
<gene>
    <name evidence="2" type="ORF">MBUL_01725</name>
</gene>
<dbReference type="Pfam" id="PF18743">
    <property type="entry name" value="AHJR-like"/>
    <property type="match status" value="1"/>
</dbReference>
<dbReference type="InterPro" id="IPR037038">
    <property type="entry name" value="HepT-like_sf"/>
</dbReference>
<dbReference type="AlphaFoldDB" id="A0A679J1N3"/>
<evidence type="ECO:0000259" key="1">
    <source>
        <dbReference type="Pfam" id="PF18743"/>
    </source>
</evidence>